<dbReference type="PROSITE" id="PS50928">
    <property type="entry name" value="ABC_TM1"/>
    <property type="match status" value="1"/>
</dbReference>
<comment type="subcellular location">
    <subcellularLocation>
        <location evidence="1 10">Cell membrane</location>
        <topology evidence="1 10">Multi-pass membrane protein</topology>
    </subcellularLocation>
</comment>
<dbReference type="PANTHER" id="PTHR43386:SF24">
    <property type="entry name" value="OLIGOPEPTIDE TRANSPORT SYSTEM PERMEASE PROTEIN AMID"/>
    <property type="match status" value="1"/>
</dbReference>
<feature type="transmembrane region" description="Helical" evidence="10">
    <location>
        <begin position="51"/>
        <end position="71"/>
    </location>
</feature>
<evidence type="ECO:0000256" key="9">
    <source>
        <dbReference type="ARBA" id="ARBA00024202"/>
    </source>
</evidence>
<dbReference type="EMBL" id="JBHUMQ010000003">
    <property type="protein sequence ID" value="MFD2692568.1"/>
    <property type="molecule type" value="Genomic_DNA"/>
</dbReference>
<dbReference type="Pfam" id="PF00528">
    <property type="entry name" value="BPD_transp_1"/>
    <property type="match status" value="1"/>
</dbReference>
<evidence type="ECO:0000259" key="11">
    <source>
        <dbReference type="PROSITE" id="PS50928"/>
    </source>
</evidence>
<protein>
    <submittedName>
        <fullName evidence="12">ABC transporter permease</fullName>
    </submittedName>
</protein>
<evidence type="ECO:0000313" key="13">
    <source>
        <dbReference type="Proteomes" id="UP001597399"/>
    </source>
</evidence>
<comment type="similarity">
    <text evidence="9">Belongs to the binding-protein-dependent transport system permease family. OppBC subfamily.</text>
</comment>
<evidence type="ECO:0000256" key="1">
    <source>
        <dbReference type="ARBA" id="ARBA00004651"/>
    </source>
</evidence>
<dbReference type="InterPro" id="IPR025966">
    <property type="entry name" value="OppC_N"/>
</dbReference>
<feature type="transmembrane region" description="Helical" evidence="10">
    <location>
        <begin position="262"/>
        <end position="286"/>
    </location>
</feature>
<gene>
    <name evidence="12" type="ORF">ACFSUE_02770</name>
</gene>
<dbReference type="Pfam" id="PF12911">
    <property type="entry name" value="OppC_N"/>
    <property type="match status" value="1"/>
</dbReference>
<name>A0ABW5RYJ2_9BACL</name>
<evidence type="ECO:0000256" key="8">
    <source>
        <dbReference type="ARBA" id="ARBA00023136"/>
    </source>
</evidence>
<evidence type="ECO:0000256" key="3">
    <source>
        <dbReference type="ARBA" id="ARBA00022475"/>
    </source>
</evidence>
<evidence type="ECO:0000256" key="10">
    <source>
        <dbReference type="RuleBase" id="RU363032"/>
    </source>
</evidence>
<keyword evidence="2 10" id="KW-0813">Transport</keyword>
<dbReference type="InterPro" id="IPR050366">
    <property type="entry name" value="BP-dependent_transpt_permease"/>
</dbReference>
<reference evidence="13" key="1">
    <citation type="journal article" date="2019" name="Int. J. Syst. Evol. Microbiol.">
        <title>The Global Catalogue of Microorganisms (GCM) 10K type strain sequencing project: providing services to taxonomists for standard genome sequencing and annotation.</title>
        <authorList>
            <consortium name="The Broad Institute Genomics Platform"/>
            <consortium name="The Broad Institute Genome Sequencing Center for Infectious Disease"/>
            <person name="Wu L."/>
            <person name="Ma J."/>
        </authorList>
    </citation>
    <scope>NUCLEOTIDE SEQUENCE [LARGE SCALE GENOMIC DNA]</scope>
    <source>
        <strain evidence="13">TISTR 2466</strain>
    </source>
</reference>
<proteinExistence type="inferred from homology"/>
<organism evidence="12 13">
    <name type="scientific">Sporolactobacillus shoreicorticis</name>
    <dbReference type="NCBI Taxonomy" id="1923877"/>
    <lineage>
        <taxon>Bacteria</taxon>
        <taxon>Bacillati</taxon>
        <taxon>Bacillota</taxon>
        <taxon>Bacilli</taxon>
        <taxon>Bacillales</taxon>
        <taxon>Sporolactobacillaceae</taxon>
        <taxon>Sporolactobacillus</taxon>
    </lineage>
</organism>
<evidence type="ECO:0000256" key="7">
    <source>
        <dbReference type="ARBA" id="ARBA00022989"/>
    </source>
</evidence>
<feature type="transmembrane region" description="Helical" evidence="10">
    <location>
        <begin position="313"/>
        <end position="334"/>
    </location>
</feature>
<evidence type="ECO:0000256" key="6">
    <source>
        <dbReference type="ARBA" id="ARBA00022927"/>
    </source>
</evidence>
<dbReference type="Gene3D" id="1.10.3720.10">
    <property type="entry name" value="MetI-like"/>
    <property type="match status" value="1"/>
</dbReference>
<evidence type="ECO:0000256" key="5">
    <source>
        <dbReference type="ARBA" id="ARBA00022856"/>
    </source>
</evidence>
<keyword evidence="7 10" id="KW-1133">Transmembrane helix</keyword>
<dbReference type="RefSeq" id="WP_253059857.1">
    <property type="nucleotide sequence ID" value="NZ_JAMXWM010000004.1"/>
</dbReference>
<keyword evidence="3" id="KW-1003">Cell membrane</keyword>
<dbReference type="Proteomes" id="UP001597399">
    <property type="component" value="Unassembled WGS sequence"/>
</dbReference>
<keyword evidence="5" id="KW-0571">Peptide transport</keyword>
<keyword evidence="6" id="KW-0653">Protein transport</keyword>
<accession>A0ABW5RYJ2</accession>
<keyword evidence="8 10" id="KW-0472">Membrane</keyword>
<dbReference type="InterPro" id="IPR000515">
    <property type="entry name" value="MetI-like"/>
</dbReference>
<feature type="transmembrane region" description="Helical" evidence="10">
    <location>
        <begin position="144"/>
        <end position="169"/>
    </location>
</feature>
<dbReference type="PANTHER" id="PTHR43386">
    <property type="entry name" value="OLIGOPEPTIDE TRANSPORT SYSTEM PERMEASE PROTEIN APPC"/>
    <property type="match status" value="1"/>
</dbReference>
<keyword evidence="13" id="KW-1185">Reference proteome</keyword>
<evidence type="ECO:0000256" key="2">
    <source>
        <dbReference type="ARBA" id="ARBA00022448"/>
    </source>
</evidence>
<evidence type="ECO:0000313" key="12">
    <source>
        <dbReference type="EMBL" id="MFD2692568.1"/>
    </source>
</evidence>
<dbReference type="InterPro" id="IPR035906">
    <property type="entry name" value="MetI-like_sf"/>
</dbReference>
<dbReference type="CDD" id="cd06261">
    <property type="entry name" value="TM_PBP2"/>
    <property type="match status" value="1"/>
</dbReference>
<sequence>MSEPVRPIEKIPDHYFRLHHSEKAYENEAIQTKSVNFYQDSWRRLKKNKGAVASFVVLLLILFISIVSVWITPHDPNAQEVRYSFLPPKIPGVSINGFNGYAKQGDRWVDVYQQKQVPSGSYYYLGTDKFGRDLLSRLLFGTRISLLIAFFAAFLDLTIGVAYGLTSGWIGGKVDTVMQRILEIISGVPTLVVVVLMLLVFPPGIVSIVMAMVLVGWITMARVVRGQTLQLKNQEFVLAAKVLGQSPLKIALGEIFPNLSSVIIIQTMFTIPTAIFFEAFLSFIGLGMRAPSASLGTLINDGYQTFRFYPHLMWYPALVISLIMISFNIFADGLRDAFDPKMKG</sequence>
<dbReference type="SUPFAM" id="SSF161098">
    <property type="entry name" value="MetI-like"/>
    <property type="match status" value="1"/>
</dbReference>
<evidence type="ECO:0000256" key="4">
    <source>
        <dbReference type="ARBA" id="ARBA00022692"/>
    </source>
</evidence>
<feature type="domain" description="ABC transmembrane type-1" evidence="11">
    <location>
        <begin position="142"/>
        <end position="331"/>
    </location>
</feature>
<keyword evidence="4 10" id="KW-0812">Transmembrane</keyword>
<comment type="caution">
    <text evidence="12">The sequence shown here is derived from an EMBL/GenBank/DDBJ whole genome shotgun (WGS) entry which is preliminary data.</text>
</comment>